<protein>
    <submittedName>
        <fullName evidence="3">Uncharacterized protein</fullName>
    </submittedName>
</protein>
<evidence type="ECO:0000313" key="4">
    <source>
        <dbReference type="Proteomes" id="UP001303647"/>
    </source>
</evidence>
<dbReference type="EMBL" id="MU857775">
    <property type="protein sequence ID" value="KAK4243867.1"/>
    <property type="molecule type" value="Genomic_DNA"/>
</dbReference>
<keyword evidence="2" id="KW-0472">Membrane</keyword>
<keyword evidence="2" id="KW-0812">Transmembrane</keyword>
<feature type="compositionally biased region" description="Basic and acidic residues" evidence="1">
    <location>
        <begin position="1"/>
        <end position="21"/>
    </location>
</feature>
<feature type="transmembrane region" description="Helical" evidence="2">
    <location>
        <begin position="67"/>
        <end position="85"/>
    </location>
</feature>
<evidence type="ECO:0000313" key="3">
    <source>
        <dbReference type="EMBL" id="KAK4243867.1"/>
    </source>
</evidence>
<reference evidence="3" key="1">
    <citation type="journal article" date="2023" name="Mol. Phylogenet. Evol.">
        <title>Genome-scale phylogeny and comparative genomics of the fungal order Sordariales.</title>
        <authorList>
            <person name="Hensen N."/>
            <person name="Bonometti L."/>
            <person name="Westerberg I."/>
            <person name="Brannstrom I.O."/>
            <person name="Guillou S."/>
            <person name="Cros-Aarteil S."/>
            <person name="Calhoun S."/>
            <person name="Haridas S."/>
            <person name="Kuo A."/>
            <person name="Mondo S."/>
            <person name="Pangilinan J."/>
            <person name="Riley R."/>
            <person name="LaButti K."/>
            <person name="Andreopoulos B."/>
            <person name="Lipzen A."/>
            <person name="Chen C."/>
            <person name="Yan M."/>
            <person name="Daum C."/>
            <person name="Ng V."/>
            <person name="Clum A."/>
            <person name="Steindorff A."/>
            <person name="Ohm R.A."/>
            <person name="Martin F."/>
            <person name="Silar P."/>
            <person name="Natvig D.O."/>
            <person name="Lalanne C."/>
            <person name="Gautier V."/>
            <person name="Ament-Velasquez S.L."/>
            <person name="Kruys A."/>
            <person name="Hutchinson M.I."/>
            <person name="Powell A.J."/>
            <person name="Barry K."/>
            <person name="Miller A.N."/>
            <person name="Grigoriev I.V."/>
            <person name="Debuchy R."/>
            <person name="Gladieux P."/>
            <person name="Hiltunen Thoren M."/>
            <person name="Johannesson H."/>
        </authorList>
    </citation>
    <scope>NUCLEOTIDE SEQUENCE</scope>
    <source>
        <strain evidence="3">CBS 359.72</strain>
    </source>
</reference>
<feature type="region of interest" description="Disordered" evidence="1">
    <location>
        <begin position="1"/>
        <end position="50"/>
    </location>
</feature>
<dbReference type="Proteomes" id="UP001303647">
    <property type="component" value="Unassembled WGS sequence"/>
</dbReference>
<evidence type="ECO:0000256" key="2">
    <source>
        <dbReference type="SAM" id="Phobius"/>
    </source>
</evidence>
<gene>
    <name evidence="3" type="ORF">C7999DRAFT_35799</name>
</gene>
<sequence>MIAEEESKRMLPSEDLREVAAPEHASGETSSALGSPPVEPAHKNDGDGPEEESGLYRLYYGAQLLNILRYICVCTVLNFGTWIVAQVTTPKTSWIVLPWSAYSVGCVPESQELLSFGTLTIFILGT</sequence>
<proteinExistence type="predicted"/>
<reference evidence="3" key="2">
    <citation type="submission" date="2023-05" db="EMBL/GenBank/DDBJ databases">
        <authorList>
            <consortium name="Lawrence Berkeley National Laboratory"/>
            <person name="Steindorff A."/>
            <person name="Hensen N."/>
            <person name="Bonometti L."/>
            <person name="Westerberg I."/>
            <person name="Brannstrom I.O."/>
            <person name="Guillou S."/>
            <person name="Cros-Aarteil S."/>
            <person name="Calhoun S."/>
            <person name="Haridas S."/>
            <person name="Kuo A."/>
            <person name="Mondo S."/>
            <person name="Pangilinan J."/>
            <person name="Riley R."/>
            <person name="Labutti K."/>
            <person name="Andreopoulos B."/>
            <person name="Lipzen A."/>
            <person name="Chen C."/>
            <person name="Yanf M."/>
            <person name="Daum C."/>
            <person name="Ng V."/>
            <person name="Clum A."/>
            <person name="Ohm R."/>
            <person name="Martin F."/>
            <person name="Silar P."/>
            <person name="Natvig D."/>
            <person name="Lalanne C."/>
            <person name="Gautier V."/>
            <person name="Ament-Velasquez S.L."/>
            <person name="Kruys A."/>
            <person name="Hutchinson M.I."/>
            <person name="Powell A.J."/>
            <person name="Barry K."/>
            <person name="Miller A.N."/>
            <person name="Grigoriev I.V."/>
            <person name="Debuchy R."/>
            <person name="Gladieux P."/>
            <person name="Thoren M.H."/>
            <person name="Johannesson H."/>
        </authorList>
    </citation>
    <scope>NUCLEOTIDE SEQUENCE</scope>
    <source>
        <strain evidence="3">CBS 359.72</strain>
    </source>
</reference>
<organism evidence="3 4">
    <name type="scientific">Corynascus novoguineensis</name>
    <dbReference type="NCBI Taxonomy" id="1126955"/>
    <lineage>
        <taxon>Eukaryota</taxon>
        <taxon>Fungi</taxon>
        <taxon>Dikarya</taxon>
        <taxon>Ascomycota</taxon>
        <taxon>Pezizomycotina</taxon>
        <taxon>Sordariomycetes</taxon>
        <taxon>Sordariomycetidae</taxon>
        <taxon>Sordariales</taxon>
        <taxon>Chaetomiaceae</taxon>
        <taxon>Corynascus</taxon>
    </lineage>
</organism>
<keyword evidence="2" id="KW-1133">Transmembrane helix</keyword>
<evidence type="ECO:0000256" key="1">
    <source>
        <dbReference type="SAM" id="MobiDB-lite"/>
    </source>
</evidence>
<keyword evidence="4" id="KW-1185">Reference proteome</keyword>
<comment type="caution">
    <text evidence="3">The sequence shown here is derived from an EMBL/GenBank/DDBJ whole genome shotgun (WGS) entry which is preliminary data.</text>
</comment>
<name>A0AAN7CM94_9PEZI</name>
<accession>A0AAN7CM94</accession>
<dbReference type="AlphaFoldDB" id="A0AAN7CM94"/>